<protein>
    <submittedName>
        <fullName evidence="1">Type I-C CRISPR-associated protein Cas7/Csd2</fullName>
    </submittedName>
</protein>
<dbReference type="Pfam" id="PF05107">
    <property type="entry name" value="Cas_Cas7"/>
    <property type="match status" value="1"/>
</dbReference>
<accession>A0A401FW94</accession>
<sequence length="61" mass="6745">MAARQPIVFKHDSALGDAPAHKLFDLTDAKHRNDTKPPRSFGDYVITVGKEPNGVTIEEKI</sequence>
<dbReference type="EMBL" id="BEXT01000001">
    <property type="protein sequence ID" value="GBC61231.1"/>
    <property type="molecule type" value="Genomic_DNA"/>
</dbReference>
<evidence type="ECO:0000313" key="1">
    <source>
        <dbReference type="EMBL" id="GBC61231.1"/>
    </source>
</evidence>
<dbReference type="InterPro" id="IPR006482">
    <property type="entry name" value="Cas7_Csh2/Csh2"/>
</dbReference>
<reference evidence="2" key="2">
    <citation type="submission" date="2019-01" db="EMBL/GenBank/DDBJ databases">
        <title>Genome sequence of Desulfonema ishimotonii strain Tokyo 01.</title>
        <authorList>
            <person name="Fukui M."/>
        </authorList>
    </citation>
    <scope>NUCLEOTIDE SEQUENCE [LARGE SCALE GENOMIC DNA]</scope>
    <source>
        <strain evidence="2">Tokyo 01</strain>
    </source>
</reference>
<gene>
    <name evidence="1" type="ORF">DENIS_2191</name>
</gene>
<proteinExistence type="predicted"/>
<organism evidence="1 2">
    <name type="scientific">Desulfonema ishimotonii</name>
    <dbReference type="NCBI Taxonomy" id="45657"/>
    <lineage>
        <taxon>Bacteria</taxon>
        <taxon>Pseudomonadati</taxon>
        <taxon>Thermodesulfobacteriota</taxon>
        <taxon>Desulfobacteria</taxon>
        <taxon>Desulfobacterales</taxon>
        <taxon>Desulfococcaceae</taxon>
        <taxon>Desulfonema</taxon>
    </lineage>
</organism>
<keyword evidence="2" id="KW-1185">Reference proteome</keyword>
<reference evidence="2" key="1">
    <citation type="submission" date="2017-11" db="EMBL/GenBank/DDBJ databases">
        <authorList>
            <person name="Watanabe M."/>
            <person name="Kojima H."/>
        </authorList>
    </citation>
    <scope>NUCLEOTIDE SEQUENCE [LARGE SCALE GENOMIC DNA]</scope>
    <source>
        <strain evidence="2">Tokyo 01</strain>
    </source>
</reference>
<name>A0A401FW94_9BACT</name>
<comment type="caution">
    <text evidence="1">The sequence shown here is derived from an EMBL/GenBank/DDBJ whole genome shotgun (WGS) entry which is preliminary data.</text>
</comment>
<evidence type="ECO:0000313" key="2">
    <source>
        <dbReference type="Proteomes" id="UP000288096"/>
    </source>
</evidence>
<dbReference type="GO" id="GO:0043571">
    <property type="term" value="P:maintenance of CRISPR repeat elements"/>
    <property type="evidence" value="ECO:0007669"/>
    <property type="project" value="InterPro"/>
</dbReference>
<dbReference type="AlphaFoldDB" id="A0A401FW94"/>
<dbReference type="Proteomes" id="UP000288096">
    <property type="component" value="Unassembled WGS sequence"/>
</dbReference>